<dbReference type="SMART" id="SM00487">
    <property type="entry name" value="DEXDc"/>
    <property type="match status" value="1"/>
</dbReference>
<dbReference type="Pfam" id="PF00271">
    <property type="entry name" value="Helicase_C"/>
    <property type="match status" value="2"/>
</dbReference>
<dbReference type="InterPro" id="IPR014014">
    <property type="entry name" value="RNA_helicase_DEAD_Q_motif"/>
</dbReference>
<evidence type="ECO:0000256" key="2">
    <source>
        <dbReference type="ARBA" id="ARBA00022741"/>
    </source>
</evidence>
<dbReference type="GO" id="GO:0003724">
    <property type="term" value="F:RNA helicase activity"/>
    <property type="evidence" value="ECO:0007669"/>
    <property type="project" value="UniProtKB-EC"/>
</dbReference>
<keyword evidence="3" id="KW-0378">Hydrolase</keyword>
<feature type="region of interest" description="Disordered" evidence="10">
    <location>
        <begin position="583"/>
        <end position="681"/>
    </location>
</feature>
<dbReference type="PROSITE" id="PS51194">
    <property type="entry name" value="HELICASE_CTER"/>
    <property type="match status" value="1"/>
</dbReference>
<keyword evidence="2" id="KW-0547">Nucleotide-binding</keyword>
<dbReference type="Proteomes" id="UP000232323">
    <property type="component" value="Unassembled WGS sequence"/>
</dbReference>
<keyword evidence="15" id="KW-1185">Reference proteome</keyword>
<dbReference type="PANTHER" id="PTHR47959">
    <property type="entry name" value="ATP-DEPENDENT RNA HELICASE RHLE-RELATED"/>
    <property type="match status" value="1"/>
</dbReference>
<evidence type="ECO:0000259" key="13">
    <source>
        <dbReference type="PROSITE" id="PS51195"/>
    </source>
</evidence>
<sequence length="681" mass="73918">MTAFHDLGLDVRLLRAVSKLGFTVPTSVQAACIPKTLEGKDIIARARTGSGKTLAYLLPALHRVLACDADSRASFNVIVLVPTRELCEQVQQEAKAVADVCGSEIKISTLLGDTAPHLRRSVEGAGNVVVTTPGKLATALREALIPLTTLQARLQMLVLDEADLLLSYGYEDDLQLIAPQVPRSCQCMLMSATVSEDVERLHKLILHSPVTLNLFDTDGSGATIGDLASGAGTASEIDHFSFECPHEDKLLITMALLKLGLVRKKVLIFVNTVDRGYQLRLFLESFGVRSALLNAELPLNSRSHILQTFNKGLFDYLIATDDVHAASHDGPSSSGKVSQLPVKRGRDGKPLLGKHALGKKQAAAAARKDEEYGVTRGIDFKGVRTIINYDLPSSVQGYVHRVGRTGWAGQVGVAITLFTPKDQSFRGELFQALTSGPVAGCSHSTTPAESAAVTARVNQQSTATIVAVGQEDSEAEALNKVPLRHYGRLPKLQIEALRYRGEDIARSITRKAIKEARAKELKMELLNSEKLKEYFEEHAAEKTLLRHDKPLHKTVQAAHLKHVPAYLKDPSVITERSWVGAGGVQSVADRARRPGGKNNRERRKGGNLKESGMLGSSKDPLKEVTGFAKAPKRGGGGQEDELTEMEKRAMAAGKKEAKLKAKLSGAPPVPKVNVRKFKRRR</sequence>
<dbReference type="InterPro" id="IPR011545">
    <property type="entry name" value="DEAD/DEAH_box_helicase_dom"/>
</dbReference>
<dbReference type="GO" id="GO:0005524">
    <property type="term" value="F:ATP binding"/>
    <property type="evidence" value="ECO:0007669"/>
    <property type="project" value="UniProtKB-KW"/>
</dbReference>
<feature type="short sequence motif" description="Q motif" evidence="9">
    <location>
        <begin position="2"/>
        <end position="30"/>
    </location>
</feature>
<dbReference type="InterPro" id="IPR027417">
    <property type="entry name" value="P-loop_NTPase"/>
</dbReference>
<evidence type="ECO:0000259" key="11">
    <source>
        <dbReference type="PROSITE" id="PS51192"/>
    </source>
</evidence>
<feature type="domain" description="Helicase ATP-binding" evidence="11">
    <location>
        <begin position="33"/>
        <end position="212"/>
    </location>
</feature>
<dbReference type="Gene3D" id="3.40.50.300">
    <property type="entry name" value="P-loop containing nucleotide triphosphate hydrolases"/>
    <property type="match status" value="2"/>
</dbReference>
<name>A0A250WP28_9CHLO</name>
<evidence type="ECO:0000256" key="8">
    <source>
        <dbReference type="ARBA" id="ARBA00047984"/>
    </source>
</evidence>
<feature type="domain" description="Helicase C-terminal" evidence="12">
    <location>
        <begin position="255"/>
        <end position="454"/>
    </location>
</feature>
<protein>
    <recommendedName>
        <fullName evidence="1">RNA helicase</fullName>
        <ecNumber evidence="1">3.6.4.13</ecNumber>
    </recommendedName>
</protein>
<evidence type="ECO:0000256" key="3">
    <source>
        <dbReference type="ARBA" id="ARBA00022801"/>
    </source>
</evidence>
<keyword evidence="5" id="KW-0067">ATP-binding</keyword>
<dbReference type="EC" id="3.6.4.13" evidence="1"/>
<dbReference type="PROSITE" id="PS51195">
    <property type="entry name" value="Q_MOTIF"/>
    <property type="match status" value="1"/>
</dbReference>
<evidence type="ECO:0000256" key="1">
    <source>
        <dbReference type="ARBA" id="ARBA00012552"/>
    </source>
</evidence>
<organism evidence="14 15">
    <name type="scientific">Chlamydomonas eustigma</name>
    <dbReference type="NCBI Taxonomy" id="1157962"/>
    <lineage>
        <taxon>Eukaryota</taxon>
        <taxon>Viridiplantae</taxon>
        <taxon>Chlorophyta</taxon>
        <taxon>core chlorophytes</taxon>
        <taxon>Chlorophyceae</taxon>
        <taxon>CS clade</taxon>
        <taxon>Chlamydomonadales</taxon>
        <taxon>Chlamydomonadaceae</taxon>
        <taxon>Chlamydomonas</taxon>
    </lineage>
</organism>
<dbReference type="SUPFAM" id="SSF52540">
    <property type="entry name" value="P-loop containing nucleoside triphosphate hydrolases"/>
    <property type="match status" value="2"/>
</dbReference>
<dbReference type="GO" id="GO:0016787">
    <property type="term" value="F:hydrolase activity"/>
    <property type="evidence" value="ECO:0007669"/>
    <property type="project" value="UniProtKB-KW"/>
</dbReference>
<gene>
    <name evidence="14" type="ORF">CEUSTIGMA_g41.t1</name>
</gene>
<evidence type="ECO:0000313" key="14">
    <source>
        <dbReference type="EMBL" id="GAX72585.1"/>
    </source>
</evidence>
<dbReference type="Pfam" id="PF00270">
    <property type="entry name" value="DEAD"/>
    <property type="match status" value="1"/>
</dbReference>
<evidence type="ECO:0000259" key="12">
    <source>
        <dbReference type="PROSITE" id="PS51194"/>
    </source>
</evidence>
<evidence type="ECO:0000256" key="6">
    <source>
        <dbReference type="ARBA" id="ARBA00022884"/>
    </source>
</evidence>
<dbReference type="EMBL" id="BEGY01000001">
    <property type="protein sequence ID" value="GAX72585.1"/>
    <property type="molecule type" value="Genomic_DNA"/>
</dbReference>
<comment type="similarity">
    <text evidence="7">Belongs to the DEAD box helicase family. DDX56/DBP9 subfamily.</text>
</comment>
<dbReference type="GO" id="GO:0005829">
    <property type="term" value="C:cytosol"/>
    <property type="evidence" value="ECO:0007669"/>
    <property type="project" value="TreeGrafter"/>
</dbReference>
<evidence type="ECO:0000256" key="9">
    <source>
        <dbReference type="PROSITE-ProRule" id="PRU00552"/>
    </source>
</evidence>
<dbReference type="InterPro" id="IPR050079">
    <property type="entry name" value="DEAD_box_RNA_helicase"/>
</dbReference>
<dbReference type="STRING" id="1157962.A0A250WP28"/>
<dbReference type="InterPro" id="IPR014001">
    <property type="entry name" value="Helicase_ATP-bd"/>
</dbReference>
<evidence type="ECO:0000256" key="5">
    <source>
        <dbReference type="ARBA" id="ARBA00022840"/>
    </source>
</evidence>
<dbReference type="CDD" id="cd18787">
    <property type="entry name" value="SF2_C_DEAD"/>
    <property type="match status" value="1"/>
</dbReference>
<feature type="domain" description="DEAD-box RNA helicase Q" evidence="13">
    <location>
        <begin position="2"/>
        <end position="30"/>
    </location>
</feature>
<comment type="caution">
    <text evidence="14">The sequence shown here is derived from an EMBL/GenBank/DDBJ whole genome shotgun (WGS) entry which is preliminary data.</text>
</comment>
<dbReference type="OrthoDB" id="1191041at2759"/>
<keyword evidence="6" id="KW-0694">RNA-binding</keyword>
<keyword evidence="4" id="KW-0347">Helicase</keyword>
<accession>A0A250WP28</accession>
<evidence type="ECO:0000256" key="10">
    <source>
        <dbReference type="SAM" id="MobiDB-lite"/>
    </source>
</evidence>
<dbReference type="PROSITE" id="PS51192">
    <property type="entry name" value="HELICASE_ATP_BIND_1"/>
    <property type="match status" value="1"/>
</dbReference>
<dbReference type="AlphaFoldDB" id="A0A250WP28"/>
<evidence type="ECO:0000256" key="7">
    <source>
        <dbReference type="ARBA" id="ARBA00038041"/>
    </source>
</evidence>
<proteinExistence type="inferred from homology"/>
<evidence type="ECO:0000256" key="4">
    <source>
        <dbReference type="ARBA" id="ARBA00022806"/>
    </source>
</evidence>
<dbReference type="PANTHER" id="PTHR47959:SF21">
    <property type="entry name" value="DEAD-BOX HELICASE 56"/>
    <property type="match status" value="1"/>
</dbReference>
<evidence type="ECO:0000313" key="15">
    <source>
        <dbReference type="Proteomes" id="UP000232323"/>
    </source>
</evidence>
<reference evidence="14 15" key="1">
    <citation type="submission" date="2017-08" db="EMBL/GenBank/DDBJ databases">
        <title>Acidophilic green algal genome provides insights into adaptation to an acidic environment.</title>
        <authorList>
            <person name="Hirooka S."/>
            <person name="Hirose Y."/>
            <person name="Kanesaki Y."/>
            <person name="Higuchi S."/>
            <person name="Fujiwara T."/>
            <person name="Onuma R."/>
            <person name="Era A."/>
            <person name="Ohbayashi R."/>
            <person name="Uzuka A."/>
            <person name="Nozaki H."/>
            <person name="Yoshikawa H."/>
            <person name="Miyagishima S.Y."/>
        </authorList>
    </citation>
    <scope>NUCLEOTIDE SEQUENCE [LARGE SCALE GENOMIC DNA]</scope>
    <source>
        <strain evidence="14 15">NIES-2499</strain>
    </source>
</reference>
<comment type="catalytic activity">
    <reaction evidence="8">
        <text>ATP + H2O = ADP + phosphate + H(+)</text>
        <dbReference type="Rhea" id="RHEA:13065"/>
        <dbReference type="ChEBI" id="CHEBI:15377"/>
        <dbReference type="ChEBI" id="CHEBI:15378"/>
        <dbReference type="ChEBI" id="CHEBI:30616"/>
        <dbReference type="ChEBI" id="CHEBI:43474"/>
        <dbReference type="ChEBI" id="CHEBI:456216"/>
        <dbReference type="EC" id="3.6.4.13"/>
    </reaction>
</comment>
<dbReference type="SMART" id="SM00490">
    <property type="entry name" value="HELICc"/>
    <property type="match status" value="1"/>
</dbReference>
<feature type="compositionally biased region" description="Basic and acidic residues" evidence="10">
    <location>
        <begin position="644"/>
        <end position="659"/>
    </location>
</feature>
<dbReference type="GO" id="GO:0003723">
    <property type="term" value="F:RNA binding"/>
    <property type="evidence" value="ECO:0007669"/>
    <property type="project" value="UniProtKB-KW"/>
</dbReference>
<dbReference type="InterPro" id="IPR001650">
    <property type="entry name" value="Helicase_C-like"/>
</dbReference>